<organism evidence="1 2">
    <name type="scientific">Danaus plexippus plexippus</name>
    <dbReference type="NCBI Taxonomy" id="278856"/>
    <lineage>
        <taxon>Eukaryota</taxon>
        <taxon>Metazoa</taxon>
        <taxon>Ecdysozoa</taxon>
        <taxon>Arthropoda</taxon>
        <taxon>Hexapoda</taxon>
        <taxon>Insecta</taxon>
        <taxon>Pterygota</taxon>
        <taxon>Neoptera</taxon>
        <taxon>Endopterygota</taxon>
        <taxon>Lepidoptera</taxon>
        <taxon>Glossata</taxon>
        <taxon>Ditrysia</taxon>
        <taxon>Papilionoidea</taxon>
        <taxon>Nymphalidae</taxon>
        <taxon>Danainae</taxon>
        <taxon>Danaini</taxon>
        <taxon>Danaina</taxon>
        <taxon>Danaus</taxon>
        <taxon>Danaus</taxon>
    </lineage>
</organism>
<gene>
    <name evidence="1" type="ORF">KGM_209260</name>
</gene>
<keyword evidence="2" id="KW-1185">Reference proteome</keyword>
<dbReference type="InterPro" id="IPR038765">
    <property type="entry name" value="Papain-like_cys_pep_sf"/>
</dbReference>
<dbReference type="SMART" id="SM00848">
    <property type="entry name" value="Inhibitor_I29"/>
    <property type="match status" value="1"/>
</dbReference>
<dbReference type="AlphaFoldDB" id="A0A212FP87"/>
<sequence length="119" mass="13923">MKYLIIISCVLVLNTAGLKIGNKESYLRNEDEGTAMEEDPPIYDLKEAPKLFEKFIKDYNKKYEDDEDYNKHYKNFVSNLEYINEVNSQGRSYSVDITMFTDDDESELEVFTGGFDEDE</sequence>
<dbReference type="OrthoDB" id="5855924at2759"/>
<dbReference type="Gene3D" id="1.10.287.2250">
    <property type="match status" value="1"/>
</dbReference>
<dbReference type="InterPro" id="IPR013201">
    <property type="entry name" value="Prot_inhib_I29"/>
</dbReference>
<reference evidence="1 2" key="1">
    <citation type="journal article" date="2011" name="Cell">
        <title>The monarch butterfly genome yields insights into long-distance migration.</title>
        <authorList>
            <person name="Zhan S."/>
            <person name="Merlin C."/>
            <person name="Boore J.L."/>
            <person name="Reppert S.M."/>
        </authorList>
    </citation>
    <scope>NUCLEOTIDE SEQUENCE [LARGE SCALE GENOMIC DNA]</scope>
    <source>
        <strain evidence="1">F-2</strain>
    </source>
</reference>
<dbReference type="SUPFAM" id="SSF54001">
    <property type="entry name" value="Cysteine proteinases"/>
    <property type="match status" value="1"/>
</dbReference>
<proteinExistence type="predicted"/>
<accession>A0A212FP87</accession>
<dbReference type="EMBL" id="AGBW02003464">
    <property type="protein sequence ID" value="OWR55545.1"/>
    <property type="molecule type" value="Genomic_DNA"/>
</dbReference>
<comment type="caution">
    <text evidence="1">The sequence shown here is derived from an EMBL/GenBank/DDBJ whole genome shotgun (WGS) entry which is preliminary data.</text>
</comment>
<dbReference type="KEGG" id="dpl:KGM_209260"/>
<dbReference type="Pfam" id="PF08246">
    <property type="entry name" value="Inhibitor_I29"/>
    <property type="match status" value="1"/>
</dbReference>
<dbReference type="Proteomes" id="UP000007151">
    <property type="component" value="Unassembled WGS sequence"/>
</dbReference>
<protein>
    <submittedName>
        <fullName evidence="1">Uncharacterized protein</fullName>
    </submittedName>
</protein>
<name>A0A212FP87_DANPL</name>
<evidence type="ECO:0000313" key="2">
    <source>
        <dbReference type="Proteomes" id="UP000007151"/>
    </source>
</evidence>
<evidence type="ECO:0000313" key="1">
    <source>
        <dbReference type="EMBL" id="OWR55545.1"/>
    </source>
</evidence>